<feature type="transmembrane region" description="Helical" evidence="2">
    <location>
        <begin position="47"/>
        <end position="69"/>
    </location>
</feature>
<feature type="region of interest" description="Disordered" evidence="1">
    <location>
        <begin position="1"/>
        <end position="22"/>
    </location>
</feature>
<comment type="caution">
    <text evidence="3">The sequence shown here is derived from an EMBL/GenBank/DDBJ whole genome shotgun (WGS) entry which is preliminary data.</text>
</comment>
<evidence type="ECO:0000256" key="1">
    <source>
        <dbReference type="SAM" id="MobiDB-lite"/>
    </source>
</evidence>
<organism evidence="3">
    <name type="scientific">marine sediment metagenome</name>
    <dbReference type="NCBI Taxonomy" id="412755"/>
    <lineage>
        <taxon>unclassified sequences</taxon>
        <taxon>metagenomes</taxon>
        <taxon>ecological metagenomes</taxon>
    </lineage>
</organism>
<dbReference type="AlphaFoldDB" id="X1M8P1"/>
<keyword evidence="2" id="KW-0812">Transmembrane</keyword>
<reference evidence="3" key="1">
    <citation type="journal article" date="2014" name="Front. Microbiol.">
        <title>High frequency of phylogenetically diverse reductive dehalogenase-homologous genes in deep subseafloor sedimentary metagenomes.</title>
        <authorList>
            <person name="Kawai M."/>
            <person name="Futagami T."/>
            <person name="Toyoda A."/>
            <person name="Takaki Y."/>
            <person name="Nishi S."/>
            <person name="Hori S."/>
            <person name="Arai W."/>
            <person name="Tsubouchi T."/>
            <person name="Morono Y."/>
            <person name="Uchiyama I."/>
            <person name="Ito T."/>
            <person name="Fujiyama A."/>
            <person name="Inagaki F."/>
            <person name="Takami H."/>
        </authorList>
    </citation>
    <scope>NUCLEOTIDE SEQUENCE</scope>
    <source>
        <strain evidence="3">Expedition CK06-06</strain>
    </source>
</reference>
<evidence type="ECO:0000256" key="2">
    <source>
        <dbReference type="SAM" id="Phobius"/>
    </source>
</evidence>
<protein>
    <submittedName>
        <fullName evidence="3">Uncharacterized protein</fullName>
    </submittedName>
</protein>
<accession>X1M8P1</accession>
<proteinExistence type="predicted"/>
<gene>
    <name evidence="3" type="ORF">S06H3_22793</name>
</gene>
<dbReference type="EMBL" id="BARV01012254">
    <property type="protein sequence ID" value="GAI02734.1"/>
    <property type="molecule type" value="Genomic_DNA"/>
</dbReference>
<sequence>AAEQPPPDNQQPSEGQEGMPPKPQAEWPLVLKILLAPVYVLPGAARFVVGVPLTVLLWVFPLCLAWEAIRRTTSTEKLEKLRKGIIVGGVVVLALTVASVVRDFEERPMGPEPGPGPGLGPNEAFLPAGFEFVEGDRDSWILKSAEMEGEVLTPSWFRFDYLSEGPYIRCRQFGSLVNAKVCVCDGRARTRGNRRTR</sequence>
<feature type="transmembrane region" description="Helical" evidence="2">
    <location>
        <begin position="81"/>
        <end position="101"/>
    </location>
</feature>
<feature type="non-terminal residue" evidence="3">
    <location>
        <position position="1"/>
    </location>
</feature>
<keyword evidence="2" id="KW-1133">Transmembrane helix</keyword>
<keyword evidence="2" id="KW-0472">Membrane</keyword>
<name>X1M8P1_9ZZZZ</name>
<evidence type="ECO:0000313" key="3">
    <source>
        <dbReference type="EMBL" id="GAI02734.1"/>
    </source>
</evidence>